<evidence type="ECO:0000256" key="3">
    <source>
        <dbReference type="ARBA" id="ARBA00022679"/>
    </source>
</evidence>
<dbReference type="GO" id="GO:0005737">
    <property type="term" value="C:cytoplasm"/>
    <property type="evidence" value="ECO:0007669"/>
    <property type="project" value="TreeGrafter"/>
</dbReference>
<dbReference type="Gramene" id="AET5Gv20613200.1">
    <property type="protein sequence ID" value="AET5Gv20613200.1"/>
    <property type="gene ID" value="AET5Gv20613200"/>
</dbReference>
<sequence length="278" mass="31934">MIEMDTPPCVHVVLRGRWLRIIWNHHLHLLQARHILYYISPSIFIYPTICDTCTPKPAMAPVKVFGPAKSINVARVLLCLEEVGAEYELVHMDLFQAKEQNSPEHLARNPFGKVPALQDGDLVLFEARAIAKYVLRKYKTEQADLLREGDLEEAAMVDVWTEVEAHQYHQALRLIMLECFLNPTLRGLPTNQAVVDEAVEKTKKVLEIYEARLSEHRYLAGDFFSFADLNHFASTFYIVDATPYGSLLDSYPRVKAWWEDLMSRPSFKKISANMTTKV</sequence>
<feature type="domain" description="GST N-terminal" evidence="5">
    <location>
        <begin position="60"/>
        <end position="142"/>
    </location>
</feature>
<dbReference type="SFLD" id="SFLDG01154">
    <property type="entry name" value="Main.5:_Phi-like"/>
    <property type="match status" value="1"/>
</dbReference>
<accession>A0A453L3J0</accession>
<dbReference type="GO" id="GO:0009635">
    <property type="term" value="P:response to herbicide"/>
    <property type="evidence" value="ECO:0007669"/>
    <property type="project" value="UniProtKB-ARBA"/>
</dbReference>
<dbReference type="Gene3D" id="1.20.1050.10">
    <property type="match status" value="1"/>
</dbReference>
<proteinExistence type="inferred from homology"/>
<dbReference type="PROSITE" id="PS50404">
    <property type="entry name" value="GST_NTER"/>
    <property type="match status" value="1"/>
</dbReference>
<dbReference type="InterPro" id="IPR036282">
    <property type="entry name" value="Glutathione-S-Trfase_C_sf"/>
</dbReference>
<dbReference type="SFLD" id="SFLDS00019">
    <property type="entry name" value="Glutathione_Transferase_(cytos"/>
    <property type="match status" value="1"/>
</dbReference>
<evidence type="ECO:0000256" key="1">
    <source>
        <dbReference type="ARBA" id="ARBA00010128"/>
    </source>
</evidence>
<dbReference type="GO" id="GO:0006749">
    <property type="term" value="P:glutathione metabolic process"/>
    <property type="evidence" value="ECO:0007669"/>
    <property type="project" value="TreeGrafter"/>
</dbReference>
<evidence type="ECO:0000313" key="8">
    <source>
        <dbReference type="Proteomes" id="UP000015105"/>
    </source>
</evidence>
<dbReference type="PROSITE" id="PS50405">
    <property type="entry name" value="GST_CTER"/>
    <property type="match status" value="1"/>
</dbReference>
<keyword evidence="3" id="KW-0808">Transferase</keyword>
<evidence type="ECO:0000313" key="7">
    <source>
        <dbReference type="EnsemblPlants" id="AET5Gv20613200.1"/>
    </source>
</evidence>
<dbReference type="Proteomes" id="UP000015105">
    <property type="component" value="Chromosome 5D"/>
</dbReference>
<dbReference type="Gene3D" id="3.40.30.10">
    <property type="entry name" value="Glutaredoxin"/>
    <property type="match status" value="1"/>
</dbReference>
<organism evidence="7 8">
    <name type="scientific">Aegilops tauschii subsp. strangulata</name>
    <name type="common">Goatgrass</name>
    <dbReference type="NCBI Taxonomy" id="200361"/>
    <lineage>
        <taxon>Eukaryota</taxon>
        <taxon>Viridiplantae</taxon>
        <taxon>Streptophyta</taxon>
        <taxon>Embryophyta</taxon>
        <taxon>Tracheophyta</taxon>
        <taxon>Spermatophyta</taxon>
        <taxon>Magnoliopsida</taxon>
        <taxon>Liliopsida</taxon>
        <taxon>Poales</taxon>
        <taxon>Poaceae</taxon>
        <taxon>BOP clade</taxon>
        <taxon>Pooideae</taxon>
        <taxon>Triticodae</taxon>
        <taxon>Triticeae</taxon>
        <taxon>Triticinae</taxon>
        <taxon>Aegilops</taxon>
    </lineage>
</organism>
<dbReference type="InterPro" id="IPR004046">
    <property type="entry name" value="GST_C"/>
</dbReference>
<dbReference type="EnsemblPlants" id="AET5Gv20613200.1">
    <property type="protein sequence ID" value="AET5Gv20613200.1"/>
    <property type="gene ID" value="AET5Gv20613200"/>
</dbReference>
<dbReference type="PANTHER" id="PTHR43900">
    <property type="entry name" value="GLUTATHIONE S-TRANSFERASE RHO"/>
    <property type="match status" value="1"/>
</dbReference>
<keyword evidence="8" id="KW-1185">Reference proteome</keyword>
<protein>
    <recommendedName>
        <fullName evidence="2">glutathione transferase</fullName>
        <ecNumber evidence="2">2.5.1.18</ecNumber>
    </recommendedName>
</protein>
<dbReference type="PANTHER" id="PTHR43900:SF58">
    <property type="entry name" value="GLUTATHIONE TRANSFERASE"/>
    <property type="match status" value="1"/>
</dbReference>
<dbReference type="InterPro" id="IPR004045">
    <property type="entry name" value="Glutathione_S-Trfase_N"/>
</dbReference>
<feature type="domain" description="GST C-terminal" evidence="6">
    <location>
        <begin position="150"/>
        <end position="278"/>
    </location>
</feature>
<dbReference type="SFLD" id="SFLDG00358">
    <property type="entry name" value="Main_(cytGST)"/>
    <property type="match status" value="1"/>
</dbReference>
<dbReference type="CDD" id="cd03053">
    <property type="entry name" value="GST_N_Phi"/>
    <property type="match status" value="1"/>
</dbReference>
<evidence type="ECO:0000259" key="6">
    <source>
        <dbReference type="PROSITE" id="PS50405"/>
    </source>
</evidence>
<reference evidence="7" key="5">
    <citation type="journal article" date="2021" name="G3 (Bethesda)">
        <title>Aegilops tauschii genome assembly Aet v5.0 features greater sequence contiguity and improved annotation.</title>
        <authorList>
            <person name="Wang L."/>
            <person name="Zhu T."/>
            <person name="Rodriguez J.C."/>
            <person name="Deal K.R."/>
            <person name="Dubcovsky J."/>
            <person name="McGuire P.E."/>
            <person name="Lux T."/>
            <person name="Spannagl M."/>
            <person name="Mayer K.F.X."/>
            <person name="Baldrich P."/>
            <person name="Meyers B.C."/>
            <person name="Huo N."/>
            <person name="Gu Y.Q."/>
            <person name="Zhou H."/>
            <person name="Devos K.M."/>
            <person name="Bennetzen J.L."/>
            <person name="Unver T."/>
            <person name="Budak H."/>
            <person name="Gulick P.J."/>
            <person name="Galiba G."/>
            <person name="Kalapos B."/>
            <person name="Nelson D.R."/>
            <person name="Li P."/>
            <person name="You F.M."/>
            <person name="Luo M.C."/>
            <person name="Dvorak J."/>
        </authorList>
    </citation>
    <scope>NUCLEOTIDE SEQUENCE [LARGE SCALE GENOMIC DNA]</scope>
    <source>
        <strain evidence="7">cv. AL8/78</strain>
    </source>
</reference>
<reference evidence="8" key="2">
    <citation type="journal article" date="2017" name="Nat. Plants">
        <title>The Aegilops tauschii genome reveals multiple impacts of transposons.</title>
        <authorList>
            <person name="Zhao G."/>
            <person name="Zou C."/>
            <person name="Li K."/>
            <person name="Wang K."/>
            <person name="Li T."/>
            <person name="Gao L."/>
            <person name="Zhang X."/>
            <person name="Wang H."/>
            <person name="Yang Z."/>
            <person name="Liu X."/>
            <person name="Jiang W."/>
            <person name="Mao L."/>
            <person name="Kong X."/>
            <person name="Jiao Y."/>
            <person name="Jia J."/>
        </authorList>
    </citation>
    <scope>NUCLEOTIDE SEQUENCE [LARGE SCALE GENOMIC DNA]</scope>
    <source>
        <strain evidence="8">cv. AL8/78</strain>
    </source>
</reference>
<dbReference type="InterPro" id="IPR034347">
    <property type="entry name" value="GST_Phi_C"/>
</dbReference>
<dbReference type="Pfam" id="PF00043">
    <property type="entry name" value="GST_C"/>
    <property type="match status" value="1"/>
</dbReference>
<reference evidence="7" key="4">
    <citation type="submission" date="2019-03" db="UniProtKB">
        <authorList>
            <consortium name="EnsemblPlants"/>
        </authorList>
    </citation>
    <scope>IDENTIFICATION</scope>
</reference>
<name>A0A453L3J0_AEGTS</name>
<reference evidence="8" key="1">
    <citation type="journal article" date="2014" name="Science">
        <title>Ancient hybridizations among the ancestral genomes of bread wheat.</title>
        <authorList>
            <consortium name="International Wheat Genome Sequencing Consortium,"/>
            <person name="Marcussen T."/>
            <person name="Sandve S.R."/>
            <person name="Heier L."/>
            <person name="Spannagl M."/>
            <person name="Pfeifer M."/>
            <person name="Jakobsen K.S."/>
            <person name="Wulff B.B."/>
            <person name="Steuernagel B."/>
            <person name="Mayer K.F."/>
            <person name="Olsen O.A."/>
        </authorList>
    </citation>
    <scope>NUCLEOTIDE SEQUENCE [LARGE SCALE GENOMIC DNA]</scope>
    <source>
        <strain evidence="8">cv. AL8/78</strain>
    </source>
</reference>
<dbReference type="STRING" id="200361.A0A453L3J0"/>
<dbReference type="GO" id="GO:0043295">
    <property type="term" value="F:glutathione binding"/>
    <property type="evidence" value="ECO:0007669"/>
    <property type="project" value="TreeGrafter"/>
</dbReference>
<evidence type="ECO:0000259" key="5">
    <source>
        <dbReference type="PROSITE" id="PS50404"/>
    </source>
</evidence>
<dbReference type="SUPFAM" id="SSF52833">
    <property type="entry name" value="Thioredoxin-like"/>
    <property type="match status" value="1"/>
</dbReference>
<dbReference type="InterPro" id="IPR036249">
    <property type="entry name" value="Thioredoxin-like_sf"/>
</dbReference>
<dbReference type="AlphaFoldDB" id="A0A453L3J0"/>
<comment type="similarity">
    <text evidence="1">Belongs to the GST superfamily. Phi family.</text>
</comment>
<dbReference type="GO" id="GO:0004364">
    <property type="term" value="F:glutathione transferase activity"/>
    <property type="evidence" value="ECO:0007669"/>
    <property type="project" value="UniProtKB-EC"/>
</dbReference>
<dbReference type="InterPro" id="IPR040079">
    <property type="entry name" value="Glutathione_S-Trfase"/>
</dbReference>
<reference evidence="7" key="3">
    <citation type="journal article" date="2017" name="Nature">
        <title>Genome sequence of the progenitor of the wheat D genome Aegilops tauschii.</title>
        <authorList>
            <person name="Luo M.C."/>
            <person name="Gu Y.Q."/>
            <person name="Puiu D."/>
            <person name="Wang H."/>
            <person name="Twardziok S.O."/>
            <person name="Deal K.R."/>
            <person name="Huo N."/>
            <person name="Zhu T."/>
            <person name="Wang L."/>
            <person name="Wang Y."/>
            <person name="McGuire P.E."/>
            <person name="Liu S."/>
            <person name="Long H."/>
            <person name="Ramasamy R.K."/>
            <person name="Rodriguez J.C."/>
            <person name="Van S.L."/>
            <person name="Yuan L."/>
            <person name="Wang Z."/>
            <person name="Xia Z."/>
            <person name="Xiao L."/>
            <person name="Anderson O.D."/>
            <person name="Ouyang S."/>
            <person name="Liang Y."/>
            <person name="Zimin A.V."/>
            <person name="Pertea G."/>
            <person name="Qi P."/>
            <person name="Bennetzen J.L."/>
            <person name="Dai X."/>
            <person name="Dawson M.W."/>
            <person name="Muller H.G."/>
            <person name="Kugler K."/>
            <person name="Rivarola-Duarte L."/>
            <person name="Spannagl M."/>
            <person name="Mayer K.F.X."/>
            <person name="Lu F.H."/>
            <person name="Bevan M.W."/>
            <person name="Leroy P."/>
            <person name="Li P."/>
            <person name="You F.M."/>
            <person name="Sun Q."/>
            <person name="Liu Z."/>
            <person name="Lyons E."/>
            <person name="Wicker T."/>
            <person name="Salzberg S.L."/>
            <person name="Devos K.M."/>
            <person name="Dvorak J."/>
        </authorList>
    </citation>
    <scope>NUCLEOTIDE SEQUENCE [LARGE SCALE GENOMIC DNA]</scope>
    <source>
        <strain evidence="7">cv. AL8/78</strain>
    </source>
</reference>
<dbReference type="SUPFAM" id="SSF47616">
    <property type="entry name" value="GST C-terminal domain-like"/>
    <property type="match status" value="1"/>
</dbReference>
<dbReference type="Pfam" id="PF02798">
    <property type="entry name" value="GST_N"/>
    <property type="match status" value="1"/>
</dbReference>
<comment type="catalytic activity">
    <reaction evidence="4">
        <text>RX + glutathione = an S-substituted glutathione + a halide anion + H(+)</text>
        <dbReference type="Rhea" id="RHEA:16437"/>
        <dbReference type="ChEBI" id="CHEBI:15378"/>
        <dbReference type="ChEBI" id="CHEBI:16042"/>
        <dbReference type="ChEBI" id="CHEBI:17792"/>
        <dbReference type="ChEBI" id="CHEBI:57925"/>
        <dbReference type="ChEBI" id="CHEBI:90779"/>
        <dbReference type="EC" id="2.5.1.18"/>
    </reaction>
</comment>
<evidence type="ECO:0000256" key="2">
    <source>
        <dbReference type="ARBA" id="ARBA00012452"/>
    </source>
</evidence>
<dbReference type="EC" id="2.5.1.18" evidence="2"/>
<dbReference type="CDD" id="cd03187">
    <property type="entry name" value="GST_C_Phi"/>
    <property type="match status" value="1"/>
</dbReference>
<evidence type="ECO:0000256" key="4">
    <source>
        <dbReference type="ARBA" id="ARBA00047960"/>
    </source>
</evidence>
<dbReference type="InterPro" id="IPR010987">
    <property type="entry name" value="Glutathione-S-Trfase_C-like"/>
</dbReference>